<protein>
    <submittedName>
        <fullName evidence="1">Uncharacterized protein</fullName>
    </submittedName>
</protein>
<evidence type="ECO:0000313" key="1">
    <source>
        <dbReference type="EMBL" id="KAK4248303.1"/>
    </source>
</evidence>
<name>A0AAN7CWQ0_9PEZI</name>
<dbReference type="EMBL" id="MU857639">
    <property type="protein sequence ID" value="KAK4248303.1"/>
    <property type="molecule type" value="Genomic_DNA"/>
</dbReference>
<evidence type="ECO:0000313" key="2">
    <source>
        <dbReference type="Proteomes" id="UP001303647"/>
    </source>
</evidence>
<accession>A0AAN7CWQ0</accession>
<dbReference type="AlphaFoldDB" id="A0AAN7CWQ0"/>
<gene>
    <name evidence="1" type="ORF">C7999DRAFT_13696</name>
</gene>
<reference evidence="1" key="2">
    <citation type="submission" date="2023-05" db="EMBL/GenBank/DDBJ databases">
        <authorList>
            <consortium name="Lawrence Berkeley National Laboratory"/>
            <person name="Steindorff A."/>
            <person name="Hensen N."/>
            <person name="Bonometti L."/>
            <person name="Westerberg I."/>
            <person name="Brannstrom I.O."/>
            <person name="Guillou S."/>
            <person name="Cros-Aarteil S."/>
            <person name="Calhoun S."/>
            <person name="Haridas S."/>
            <person name="Kuo A."/>
            <person name="Mondo S."/>
            <person name="Pangilinan J."/>
            <person name="Riley R."/>
            <person name="Labutti K."/>
            <person name="Andreopoulos B."/>
            <person name="Lipzen A."/>
            <person name="Chen C."/>
            <person name="Yanf M."/>
            <person name="Daum C."/>
            <person name="Ng V."/>
            <person name="Clum A."/>
            <person name="Ohm R."/>
            <person name="Martin F."/>
            <person name="Silar P."/>
            <person name="Natvig D."/>
            <person name="Lalanne C."/>
            <person name="Gautier V."/>
            <person name="Ament-Velasquez S.L."/>
            <person name="Kruys A."/>
            <person name="Hutchinson M.I."/>
            <person name="Powell A.J."/>
            <person name="Barry K."/>
            <person name="Miller A.N."/>
            <person name="Grigoriev I.V."/>
            <person name="Debuchy R."/>
            <person name="Gladieux P."/>
            <person name="Thoren M.H."/>
            <person name="Johannesson H."/>
        </authorList>
    </citation>
    <scope>NUCLEOTIDE SEQUENCE</scope>
    <source>
        <strain evidence="1">CBS 359.72</strain>
    </source>
</reference>
<keyword evidence="2" id="KW-1185">Reference proteome</keyword>
<organism evidence="1 2">
    <name type="scientific">Corynascus novoguineensis</name>
    <dbReference type="NCBI Taxonomy" id="1126955"/>
    <lineage>
        <taxon>Eukaryota</taxon>
        <taxon>Fungi</taxon>
        <taxon>Dikarya</taxon>
        <taxon>Ascomycota</taxon>
        <taxon>Pezizomycotina</taxon>
        <taxon>Sordariomycetes</taxon>
        <taxon>Sordariomycetidae</taxon>
        <taxon>Sordariales</taxon>
        <taxon>Chaetomiaceae</taxon>
        <taxon>Corynascus</taxon>
    </lineage>
</organism>
<reference evidence="1" key="1">
    <citation type="journal article" date="2023" name="Mol. Phylogenet. Evol.">
        <title>Genome-scale phylogeny and comparative genomics of the fungal order Sordariales.</title>
        <authorList>
            <person name="Hensen N."/>
            <person name="Bonometti L."/>
            <person name="Westerberg I."/>
            <person name="Brannstrom I.O."/>
            <person name="Guillou S."/>
            <person name="Cros-Aarteil S."/>
            <person name="Calhoun S."/>
            <person name="Haridas S."/>
            <person name="Kuo A."/>
            <person name="Mondo S."/>
            <person name="Pangilinan J."/>
            <person name="Riley R."/>
            <person name="LaButti K."/>
            <person name="Andreopoulos B."/>
            <person name="Lipzen A."/>
            <person name="Chen C."/>
            <person name="Yan M."/>
            <person name="Daum C."/>
            <person name="Ng V."/>
            <person name="Clum A."/>
            <person name="Steindorff A."/>
            <person name="Ohm R.A."/>
            <person name="Martin F."/>
            <person name="Silar P."/>
            <person name="Natvig D.O."/>
            <person name="Lalanne C."/>
            <person name="Gautier V."/>
            <person name="Ament-Velasquez S.L."/>
            <person name="Kruys A."/>
            <person name="Hutchinson M.I."/>
            <person name="Powell A.J."/>
            <person name="Barry K."/>
            <person name="Miller A.N."/>
            <person name="Grigoriev I.V."/>
            <person name="Debuchy R."/>
            <person name="Gladieux P."/>
            <person name="Hiltunen Thoren M."/>
            <person name="Johannesson H."/>
        </authorList>
    </citation>
    <scope>NUCLEOTIDE SEQUENCE</scope>
    <source>
        <strain evidence="1">CBS 359.72</strain>
    </source>
</reference>
<sequence length="374" mass="42601">MGESLEESTKNTITTSAPAWVICQEFLKVLSRNEVEQPLICQNLCPCAQIWRYQHYLLPCWKWGITRIVCLNLGSFRNVQENGGPFRYSRAHAYTHRLEEHKKTLHTYRDVIRNRTLMTTFNTSCYGRNDPLQSMLRHVAAIEMASMLKFCSSRRGIEHEVIKYYFKKLSAIQNLAPSDKAPSNDGEDAEGKDKGETIIDEAVLEKLSKMPPTAGYAGNLDLIDIPLYLWDDEYTEDDKAALGLLGRVMRLAHLPPVEVADCAEARDVWEVVDDHTLLYAVDPASVVGMEELLRRRSPAAMICRSLNADGEGDVLVGGVKDIFEDYKEFRLDKRRAPHTVGLAHLYIRRDIVEATEREKIVPPYPVTFPHDYAQ</sequence>
<dbReference type="Proteomes" id="UP001303647">
    <property type="component" value="Unassembled WGS sequence"/>
</dbReference>
<comment type="caution">
    <text evidence="1">The sequence shown here is derived from an EMBL/GenBank/DDBJ whole genome shotgun (WGS) entry which is preliminary data.</text>
</comment>
<proteinExistence type="predicted"/>